<reference evidence="2 3" key="1">
    <citation type="journal article" date="2013" name="BMC Genomics">
        <title>Genomics-driven discovery of the pneumocandin biosynthetic gene cluster in the fungus Glarea lozoyensis.</title>
        <authorList>
            <person name="Chen L."/>
            <person name="Yue Q."/>
            <person name="Zhang X."/>
            <person name="Xiang M."/>
            <person name="Wang C."/>
            <person name="Li S."/>
            <person name="Che Y."/>
            <person name="Ortiz-Lopez F.J."/>
            <person name="Bills G.F."/>
            <person name="Liu X."/>
            <person name="An Z."/>
        </authorList>
    </citation>
    <scope>NUCLEOTIDE SEQUENCE [LARGE SCALE GENOMIC DNA]</scope>
    <source>
        <strain evidence="3">ATCC 20868 / MF5171</strain>
    </source>
</reference>
<feature type="compositionally biased region" description="Basic and acidic residues" evidence="1">
    <location>
        <begin position="103"/>
        <end position="113"/>
    </location>
</feature>
<evidence type="ECO:0000313" key="2">
    <source>
        <dbReference type="EMBL" id="EPE28169.1"/>
    </source>
</evidence>
<dbReference type="OrthoDB" id="5401786at2759"/>
<dbReference type="Proteomes" id="UP000016922">
    <property type="component" value="Unassembled WGS sequence"/>
</dbReference>
<feature type="region of interest" description="Disordered" evidence="1">
    <location>
        <begin position="84"/>
        <end position="113"/>
    </location>
</feature>
<dbReference type="HOGENOM" id="CLU_1124635_0_0_1"/>
<dbReference type="EMBL" id="KE145369">
    <property type="protein sequence ID" value="EPE28169.1"/>
    <property type="molecule type" value="Genomic_DNA"/>
</dbReference>
<name>S3CSW9_GLAL2</name>
<keyword evidence="3" id="KW-1185">Reference proteome</keyword>
<dbReference type="RefSeq" id="XP_008085528.1">
    <property type="nucleotide sequence ID" value="XM_008087337.1"/>
</dbReference>
<evidence type="ECO:0000256" key="1">
    <source>
        <dbReference type="SAM" id="MobiDB-lite"/>
    </source>
</evidence>
<gene>
    <name evidence="2" type="ORF">GLAREA_04960</name>
</gene>
<dbReference type="AlphaFoldDB" id="S3CSW9"/>
<sequence>MAALPDNPRNGDTFGVSSHGGILHNGTRNFTHYGDLHITYVKSSDEQFDQIWGDRETIIRSANPIFDDAIPIKLPLVNKSMRHEKSLDSVKKFGPRSAKTRRRESQKSIETDHLEKVLGLDHDLTSLSEAGAAQGTPEPPEQVPLIPQAEEASRPYHQFMQQLRQERQRMISDAHSGWNLTSPGINTEAAARVKESWKNHGIWNDRWGTLPGMAWKHETTQTTQDNMTRRRGLASFLTSFRTRHRNS</sequence>
<dbReference type="STRING" id="1116229.S3CSW9"/>
<proteinExistence type="predicted"/>
<dbReference type="KEGG" id="glz:GLAREA_04960"/>
<accession>S3CSW9</accession>
<protein>
    <submittedName>
        <fullName evidence="2">Uncharacterized protein</fullName>
    </submittedName>
</protein>
<dbReference type="GeneID" id="19464015"/>
<evidence type="ECO:0000313" key="3">
    <source>
        <dbReference type="Proteomes" id="UP000016922"/>
    </source>
</evidence>
<organism evidence="2 3">
    <name type="scientific">Glarea lozoyensis (strain ATCC 20868 / MF5171)</name>
    <dbReference type="NCBI Taxonomy" id="1116229"/>
    <lineage>
        <taxon>Eukaryota</taxon>
        <taxon>Fungi</taxon>
        <taxon>Dikarya</taxon>
        <taxon>Ascomycota</taxon>
        <taxon>Pezizomycotina</taxon>
        <taxon>Leotiomycetes</taxon>
        <taxon>Helotiales</taxon>
        <taxon>Helotiaceae</taxon>
        <taxon>Glarea</taxon>
    </lineage>
</organism>